<gene>
    <name evidence="2" type="ORF">A5892_07345</name>
</gene>
<sequence>MSRLALFARYDSYQTALDRFSELNSLLMQALAMIKKTFSEHVRKKKKTKAKVSIPNETEKDGERSYSALDETSMKK</sequence>
<organism evidence="2 3">
    <name type="scientific">Halotalea alkalilenta</name>
    <dbReference type="NCBI Taxonomy" id="376489"/>
    <lineage>
        <taxon>Bacteria</taxon>
        <taxon>Pseudomonadati</taxon>
        <taxon>Pseudomonadota</taxon>
        <taxon>Gammaproteobacteria</taxon>
        <taxon>Oceanospirillales</taxon>
        <taxon>Halomonadaceae</taxon>
        <taxon>Halotalea</taxon>
    </lineage>
</organism>
<evidence type="ECO:0000256" key="1">
    <source>
        <dbReference type="SAM" id="MobiDB-lite"/>
    </source>
</evidence>
<dbReference type="RefSeq" id="WP_064122256.1">
    <property type="nucleotide sequence ID" value="NZ_CP015243.1"/>
</dbReference>
<dbReference type="STRING" id="376489.A5892_07345"/>
<feature type="region of interest" description="Disordered" evidence="1">
    <location>
        <begin position="48"/>
        <end position="76"/>
    </location>
</feature>
<keyword evidence="3" id="KW-1185">Reference proteome</keyword>
<dbReference type="KEGG" id="haa:A5892_07345"/>
<dbReference type="EMBL" id="CP015243">
    <property type="protein sequence ID" value="ANF57301.1"/>
    <property type="molecule type" value="Genomic_DNA"/>
</dbReference>
<evidence type="ECO:0000313" key="3">
    <source>
        <dbReference type="Proteomes" id="UP000077875"/>
    </source>
</evidence>
<dbReference type="Proteomes" id="UP000077875">
    <property type="component" value="Chromosome"/>
</dbReference>
<dbReference type="AlphaFoldDB" id="A0A172YDF9"/>
<protein>
    <submittedName>
        <fullName evidence="2">Uncharacterized protein</fullName>
    </submittedName>
</protein>
<accession>A0A172YDF9</accession>
<proteinExistence type="predicted"/>
<name>A0A172YDF9_9GAMM</name>
<evidence type="ECO:0000313" key="2">
    <source>
        <dbReference type="EMBL" id="ANF57301.1"/>
    </source>
</evidence>
<reference evidence="2 3" key="1">
    <citation type="submission" date="2016-04" db="EMBL/GenBank/DDBJ databases">
        <title>Complete Genome Sequence of Halotalea alkalilenta IHB B 13600.</title>
        <authorList>
            <person name="Swarnkar M.K."/>
            <person name="Sharma A."/>
            <person name="Kaushal K."/>
            <person name="Soni R."/>
            <person name="Rana S."/>
            <person name="Singh A.K."/>
            <person name="Gulati A."/>
        </authorList>
    </citation>
    <scope>NUCLEOTIDE SEQUENCE [LARGE SCALE GENOMIC DNA]</scope>
    <source>
        <strain evidence="2 3">IHB B 13600</strain>
    </source>
</reference>